<dbReference type="PROSITE" id="PS50883">
    <property type="entry name" value="EAL"/>
    <property type="match status" value="1"/>
</dbReference>
<dbReference type="KEGG" id="aagg:ETAA8_56950"/>
<feature type="domain" description="FHA" evidence="1">
    <location>
        <begin position="37"/>
        <end position="86"/>
    </location>
</feature>
<evidence type="ECO:0000313" key="4">
    <source>
        <dbReference type="Proteomes" id="UP000315017"/>
    </source>
</evidence>
<name>A0A517YJZ7_9BACT</name>
<dbReference type="Proteomes" id="UP000315017">
    <property type="component" value="Chromosome"/>
</dbReference>
<dbReference type="InterPro" id="IPR001633">
    <property type="entry name" value="EAL_dom"/>
</dbReference>
<accession>A0A517YJZ7</accession>
<dbReference type="Gene3D" id="2.60.200.20">
    <property type="match status" value="1"/>
</dbReference>
<dbReference type="SMART" id="SM00240">
    <property type="entry name" value="FHA"/>
    <property type="match status" value="1"/>
</dbReference>
<dbReference type="SUPFAM" id="SSF141868">
    <property type="entry name" value="EAL domain-like"/>
    <property type="match status" value="1"/>
</dbReference>
<dbReference type="InterPro" id="IPR050706">
    <property type="entry name" value="Cyclic-di-GMP_PDE-like"/>
</dbReference>
<dbReference type="OrthoDB" id="9813903at2"/>
<gene>
    <name evidence="3" type="primary">cph2</name>
    <name evidence="3" type="ORF">ETAA8_56950</name>
</gene>
<protein>
    <submittedName>
        <fullName evidence="3">Phytochrome-like protein cph2</fullName>
    </submittedName>
</protein>
<dbReference type="PANTHER" id="PTHR33121:SF76">
    <property type="entry name" value="SIGNALING PROTEIN"/>
    <property type="match status" value="1"/>
</dbReference>
<dbReference type="SMART" id="SM00052">
    <property type="entry name" value="EAL"/>
    <property type="match status" value="1"/>
</dbReference>
<dbReference type="Pfam" id="PF00563">
    <property type="entry name" value="EAL"/>
    <property type="match status" value="1"/>
</dbReference>
<proteinExistence type="predicted"/>
<dbReference type="InterPro" id="IPR008984">
    <property type="entry name" value="SMAD_FHA_dom_sf"/>
</dbReference>
<dbReference type="GO" id="GO:0071111">
    <property type="term" value="F:cyclic-guanylate-specific phosphodiesterase activity"/>
    <property type="evidence" value="ECO:0007669"/>
    <property type="project" value="InterPro"/>
</dbReference>
<keyword evidence="4" id="KW-1185">Reference proteome</keyword>
<sequence length="378" mass="41614">MIKSPAIPNSMKVTWFLTGRLSVMGKVESIDVTSFPFQIGRRHGLPLSLSYATVSGVHAEIIFEEGYLHIRDAGSTNGTFVNGKQVHDKVLLNDGDLIQFADVPFRVGMKVPVGTSSTLCDPSGASERALSLIQFDKLMTDRAVVPHFQPILDIRSGKVTGYEVLGRSNLFGLKTPRDMFLAASQLDLEAELSTMLRVAGLECAPQEDTSLSLYLNTHPAEIVTTGLYDSLASLVETFPKQAITLEVHEASATDLASMKELKRRLHDLGIKLAYDDFGVGQSRLVELTEVSPDVVKFDMQLIRDIHLSPPRHQQMVAKLVQMVRELGSLSLAEGVESEAEHRCCCEMGFELGQGYYYGKPLPAPELPTPQIGRLRPLF</sequence>
<dbReference type="Pfam" id="PF00498">
    <property type="entry name" value="FHA"/>
    <property type="match status" value="1"/>
</dbReference>
<dbReference type="CDD" id="cd01948">
    <property type="entry name" value="EAL"/>
    <property type="match status" value="1"/>
</dbReference>
<dbReference type="InterPro" id="IPR035919">
    <property type="entry name" value="EAL_sf"/>
</dbReference>
<dbReference type="PANTHER" id="PTHR33121">
    <property type="entry name" value="CYCLIC DI-GMP PHOSPHODIESTERASE PDEF"/>
    <property type="match status" value="1"/>
</dbReference>
<dbReference type="RefSeq" id="WP_145096213.1">
    <property type="nucleotide sequence ID" value="NZ_CP036274.1"/>
</dbReference>
<dbReference type="SUPFAM" id="SSF49879">
    <property type="entry name" value="SMAD/FHA domain"/>
    <property type="match status" value="1"/>
</dbReference>
<organism evidence="3 4">
    <name type="scientific">Anatilimnocola aggregata</name>
    <dbReference type="NCBI Taxonomy" id="2528021"/>
    <lineage>
        <taxon>Bacteria</taxon>
        <taxon>Pseudomonadati</taxon>
        <taxon>Planctomycetota</taxon>
        <taxon>Planctomycetia</taxon>
        <taxon>Pirellulales</taxon>
        <taxon>Pirellulaceae</taxon>
        <taxon>Anatilimnocola</taxon>
    </lineage>
</organism>
<dbReference type="AlphaFoldDB" id="A0A517YJZ7"/>
<dbReference type="EMBL" id="CP036274">
    <property type="protein sequence ID" value="QDU30549.1"/>
    <property type="molecule type" value="Genomic_DNA"/>
</dbReference>
<dbReference type="PROSITE" id="PS50006">
    <property type="entry name" value="FHA_DOMAIN"/>
    <property type="match status" value="1"/>
</dbReference>
<evidence type="ECO:0000313" key="3">
    <source>
        <dbReference type="EMBL" id="QDU30549.1"/>
    </source>
</evidence>
<feature type="domain" description="EAL" evidence="2">
    <location>
        <begin position="128"/>
        <end position="374"/>
    </location>
</feature>
<dbReference type="CDD" id="cd00060">
    <property type="entry name" value="FHA"/>
    <property type="match status" value="1"/>
</dbReference>
<evidence type="ECO:0000259" key="2">
    <source>
        <dbReference type="PROSITE" id="PS50883"/>
    </source>
</evidence>
<dbReference type="InterPro" id="IPR000253">
    <property type="entry name" value="FHA_dom"/>
</dbReference>
<reference evidence="3 4" key="1">
    <citation type="submission" date="2019-02" db="EMBL/GenBank/DDBJ databases">
        <title>Deep-cultivation of Planctomycetes and their phenomic and genomic characterization uncovers novel biology.</title>
        <authorList>
            <person name="Wiegand S."/>
            <person name="Jogler M."/>
            <person name="Boedeker C."/>
            <person name="Pinto D."/>
            <person name="Vollmers J."/>
            <person name="Rivas-Marin E."/>
            <person name="Kohn T."/>
            <person name="Peeters S.H."/>
            <person name="Heuer A."/>
            <person name="Rast P."/>
            <person name="Oberbeckmann S."/>
            <person name="Bunk B."/>
            <person name="Jeske O."/>
            <person name="Meyerdierks A."/>
            <person name="Storesund J.E."/>
            <person name="Kallscheuer N."/>
            <person name="Luecker S."/>
            <person name="Lage O.M."/>
            <person name="Pohl T."/>
            <person name="Merkel B.J."/>
            <person name="Hornburger P."/>
            <person name="Mueller R.-W."/>
            <person name="Bruemmer F."/>
            <person name="Labrenz M."/>
            <person name="Spormann A.M."/>
            <person name="Op den Camp H."/>
            <person name="Overmann J."/>
            <person name="Amann R."/>
            <person name="Jetten M.S.M."/>
            <person name="Mascher T."/>
            <person name="Medema M.H."/>
            <person name="Devos D.P."/>
            <person name="Kaster A.-K."/>
            <person name="Ovreas L."/>
            <person name="Rohde M."/>
            <person name="Galperin M.Y."/>
            <person name="Jogler C."/>
        </authorList>
    </citation>
    <scope>NUCLEOTIDE SEQUENCE [LARGE SCALE GENOMIC DNA]</scope>
    <source>
        <strain evidence="3 4">ETA_A8</strain>
    </source>
</reference>
<evidence type="ECO:0000259" key="1">
    <source>
        <dbReference type="PROSITE" id="PS50006"/>
    </source>
</evidence>
<dbReference type="Gene3D" id="3.20.20.450">
    <property type="entry name" value="EAL domain"/>
    <property type="match status" value="1"/>
</dbReference>